<dbReference type="SMART" id="SM00850">
    <property type="entry name" value="LytTR"/>
    <property type="match status" value="1"/>
</dbReference>
<gene>
    <name evidence="3" type="ORF">LPB301_05410</name>
</gene>
<dbReference type="Proteomes" id="UP000092612">
    <property type="component" value="Unassembled WGS sequence"/>
</dbReference>
<dbReference type="PANTHER" id="PTHR37299">
    <property type="entry name" value="TRANSCRIPTIONAL REGULATOR-RELATED"/>
    <property type="match status" value="1"/>
</dbReference>
<protein>
    <recommendedName>
        <fullName evidence="2">HTH LytTR-type domain-containing protein</fullName>
    </recommendedName>
</protein>
<feature type="transmembrane region" description="Helical" evidence="1">
    <location>
        <begin position="18"/>
        <end position="38"/>
    </location>
</feature>
<dbReference type="PROSITE" id="PS50930">
    <property type="entry name" value="HTH_LYTTR"/>
    <property type="match status" value="1"/>
</dbReference>
<dbReference type="STRING" id="996801.BW723_00665"/>
<keyword evidence="1" id="KW-0812">Transmembrane</keyword>
<dbReference type="InterPro" id="IPR046947">
    <property type="entry name" value="LytR-like"/>
</dbReference>
<dbReference type="AlphaFoldDB" id="A0A1B8U4S2"/>
<feature type="transmembrane region" description="Helical" evidence="1">
    <location>
        <begin position="91"/>
        <end position="110"/>
    </location>
</feature>
<dbReference type="PANTHER" id="PTHR37299:SF1">
    <property type="entry name" value="STAGE 0 SPORULATION PROTEIN A HOMOLOG"/>
    <property type="match status" value="1"/>
</dbReference>
<name>A0A1B8U4S2_9FLAO</name>
<keyword evidence="4" id="KW-1185">Reference proteome</keyword>
<dbReference type="EMBL" id="LSFL01000011">
    <property type="protein sequence ID" value="OBY66865.1"/>
    <property type="molecule type" value="Genomic_DNA"/>
</dbReference>
<feature type="domain" description="HTH LytTR-type" evidence="2">
    <location>
        <begin position="140"/>
        <end position="248"/>
    </location>
</feature>
<reference evidence="4" key="1">
    <citation type="submission" date="2016-02" db="EMBL/GenBank/DDBJ databases">
        <title>Paenibacillus sp. LPB0068, isolated from Crassostrea gigas.</title>
        <authorList>
            <person name="Shin S.-K."/>
            <person name="Yi H."/>
        </authorList>
    </citation>
    <scope>NUCLEOTIDE SEQUENCE [LARGE SCALE GENOMIC DNA]</scope>
    <source>
        <strain evidence="4">KCTC 23969</strain>
    </source>
</reference>
<dbReference type="Pfam" id="PF04397">
    <property type="entry name" value="LytTR"/>
    <property type="match status" value="1"/>
</dbReference>
<dbReference type="GO" id="GO:0003677">
    <property type="term" value="F:DNA binding"/>
    <property type="evidence" value="ECO:0007669"/>
    <property type="project" value="InterPro"/>
</dbReference>
<evidence type="ECO:0000256" key="1">
    <source>
        <dbReference type="SAM" id="Phobius"/>
    </source>
</evidence>
<organism evidence="3 4">
    <name type="scientific">Polaribacter reichenbachii</name>
    <dbReference type="NCBI Taxonomy" id="996801"/>
    <lineage>
        <taxon>Bacteria</taxon>
        <taxon>Pseudomonadati</taxon>
        <taxon>Bacteroidota</taxon>
        <taxon>Flavobacteriia</taxon>
        <taxon>Flavobacteriales</taxon>
        <taxon>Flavobacteriaceae</taxon>
    </lineage>
</organism>
<keyword evidence="1" id="KW-1133">Transmembrane helix</keyword>
<feature type="transmembrane region" description="Helical" evidence="1">
    <location>
        <begin position="50"/>
        <end position="71"/>
    </location>
</feature>
<evidence type="ECO:0000259" key="2">
    <source>
        <dbReference type="PROSITE" id="PS50930"/>
    </source>
</evidence>
<proteinExistence type="predicted"/>
<evidence type="ECO:0000313" key="4">
    <source>
        <dbReference type="Proteomes" id="UP000092612"/>
    </source>
</evidence>
<sequence length="248" mass="29219">MFQPFEVNIAEHKINSNFILLIHAFIPLPIVYIYFWFVNKNVKNETSWTIGKEIFHLSIVLLLIGISDFLIRDFIYTNPDNWSFKYFFEEIRNTFLVGVLLLLIILPLNLQRLLKIYQKRATKLNIKKVSNSQNLDSVYINSSINSENFNLHIHSFLFAKVDGNYAEIYTKSKNNFNKKLIRLSLKELEVQLKDFNFIFKTHRSYLVNLNQIKTVNGNAQGYKIKLHNFTSEIPVSRSKIKEFDSLLT</sequence>
<dbReference type="InterPro" id="IPR007492">
    <property type="entry name" value="LytTR_DNA-bd_dom"/>
</dbReference>
<dbReference type="GO" id="GO:0000156">
    <property type="term" value="F:phosphorelay response regulator activity"/>
    <property type="evidence" value="ECO:0007669"/>
    <property type="project" value="InterPro"/>
</dbReference>
<comment type="caution">
    <text evidence="3">The sequence shown here is derived from an EMBL/GenBank/DDBJ whole genome shotgun (WGS) entry which is preliminary data.</text>
</comment>
<dbReference type="Gene3D" id="2.40.50.1020">
    <property type="entry name" value="LytTr DNA-binding domain"/>
    <property type="match status" value="1"/>
</dbReference>
<accession>A0A1B8U4S2</accession>
<keyword evidence="1" id="KW-0472">Membrane</keyword>
<evidence type="ECO:0000313" key="3">
    <source>
        <dbReference type="EMBL" id="OBY66865.1"/>
    </source>
</evidence>